<dbReference type="PANTHER" id="PTHR32385:SF15">
    <property type="entry name" value="INOSITOL PHOSPHOCERAMIDE MANNOSYLTRANSFERASE 1"/>
    <property type="match status" value="1"/>
</dbReference>
<name>A0A6C0HA33_9ZZZZ</name>
<dbReference type="GO" id="GO:0051999">
    <property type="term" value="P:mannosyl-inositol phosphorylceramide biosynthetic process"/>
    <property type="evidence" value="ECO:0007669"/>
    <property type="project" value="TreeGrafter"/>
</dbReference>
<reference evidence="2" key="1">
    <citation type="journal article" date="2020" name="Nature">
        <title>Giant virus diversity and host interactions through global metagenomics.</title>
        <authorList>
            <person name="Schulz F."/>
            <person name="Roux S."/>
            <person name="Paez-Espino D."/>
            <person name="Jungbluth S."/>
            <person name="Walsh D.A."/>
            <person name="Denef V.J."/>
            <person name="McMahon K.D."/>
            <person name="Konstantinidis K.T."/>
            <person name="Eloe-Fadrosh E.A."/>
            <person name="Kyrpides N.C."/>
            <person name="Woyke T."/>
        </authorList>
    </citation>
    <scope>NUCLEOTIDE SEQUENCE</scope>
    <source>
        <strain evidence="2">GVMAG-M-3300023179-86</strain>
    </source>
</reference>
<evidence type="ECO:0000256" key="1">
    <source>
        <dbReference type="ARBA" id="ARBA00022679"/>
    </source>
</evidence>
<dbReference type="Gene3D" id="3.90.550.20">
    <property type="match status" value="1"/>
</dbReference>
<dbReference type="EMBL" id="MN739917">
    <property type="protein sequence ID" value="QHT77462.1"/>
    <property type="molecule type" value="Genomic_DNA"/>
</dbReference>
<protein>
    <submittedName>
        <fullName evidence="2">Uncharacterized protein</fullName>
    </submittedName>
</protein>
<dbReference type="AlphaFoldDB" id="A0A6C0HA33"/>
<dbReference type="InterPro" id="IPR007577">
    <property type="entry name" value="GlycoTrfase_DXD_sugar-bd_CS"/>
</dbReference>
<dbReference type="GO" id="GO:0000030">
    <property type="term" value="F:mannosyltransferase activity"/>
    <property type="evidence" value="ECO:0007669"/>
    <property type="project" value="TreeGrafter"/>
</dbReference>
<keyword evidence="1" id="KW-0808">Transferase</keyword>
<organism evidence="2">
    <name type="scientific">viral metagenome</name>
    <dbReference type="NCBI Taxonomy" id="1070528"/>
    <lineage>
        <taxon>unclassified sequences</taxon>
        <taxon>metagenomes</taxon>
        <taxon>organismal metagenomes</taxon>
    </lineage>
</organism>
<dbReference type="SUPFAM" id="SSF53448">
    <property type="entry name" value="Nucleotide-diphospho-sugar transferases"/>
    <property type="match status" value="1"/>
</dbReference>
<dbReference type="GO" id="GO:0016020">
    <property type="term" value="C:membrane"/>
    <property type="evidence" value="ECO:0007669"/>
    <property type="project" value="GOC"/>
</dbReference>
<accession>A0A6C0HA33</accession>
<dbReference type="InterPro" id="IPR051706">
    <property type="entry name" value="Glycosyltransferase_domain"/>
</dbReference>
<proteinExistence type="predicted"/>
<sequence length="228" mass="27173">MDKQIIPANIFQTWHTKILPPKMFCSISYIKKLNPNFKYYLFDDDDCREFIKTHFDSDVLNAFDTLIPGAYKADLWRYCVLYIHGGIYLDIKYIPVNGYKFYNLLFKEHLVYDINNINIYNALMVCKAGNPFLLDAIYTIVQNVMNKFYGTCYLEPTGPKMLSNIIKKYNINIDLIHRLINNDNNNKLIIHNNKIILKSYNDHINERIKYSKIEHYGELWKKKQIYKI</sequence>
<dbReference type="PANTHER" id="PTHR32385">
    <property type="entry name" value="MANNOSYL PHOSPHORYLINOSITOL CERAMIDE SYNTHASE"/>
    <property type="match status" value="1"/>
</dbReference>
<dbReference type="InterPro" id="IPR029044">
    <property type="entry name" value="Nucleotide-diphossugar_trans"/>
</dbReference>
<dbReference type="Pfam" id="PF04488">
    <property type="entry name" value="Gly_transf_sug"/>
    <property type="match status" value="1"/>
</dbReference>
<evidence type="ECO:0000313" key="2">
    <source>
        <dbReference type="EMBL" id="QHT77462.1"/>
    </source>
</evidence>